<dbReference type="InterPro" id="IPR007351">
    <property type="entry name" value="YjbR"/>
</dbReference>
<dbReference type="PANTHER" id="PTHR35145:SF1">
    <property type="entry name" value="CYTOPLASMIC PROTEIN"/>
    <property type="match status" value="1"/>
</dbReference>
<name>A0ABM6PPL1_9MICO</name>
<dbReference type="SUPFAM" id="SSF142906">
    <property type="entry name" value="YjbR-like"/>
    <property type="match status" value="1"/>
</dbReference>
<keyword evidence="2" id="KW-1185">Reference proteome</keyword>
<accession>A0ABM6PPL1</accession>
<evidence type="ECO:0000313" key="2">
    <source>
        <dbReference type="Proteomes" id="UP000815698"/>
    </source>
</evidence>
<dbReference type="Pfam" id="PF04237">
    <property type="entry name" value="YjbR"/>
    <property type="match status" value="1"/>
</dbReference>
<organism evidence="1 2">
    <name type="scientific">Dermabacter jinjuensis</name>
    <dbReference type="NCBI Taxonomy" id="1667168"/>
    <lineage>
        <taxon>Bacteria</taxon>
        <taxon>Bacillati</taxon>
        <taxon>Actinomycetota</taxon>
        <taxon>Actinomycetes</taxon>
        <taxon>Micrococcales</taxon>
        <taxon>Dermabacteraceae</taxon>
        <taxon>Dermabacter</taxon>
    </lineage>
</organism>
<dbReference type="InterPro" id="IPR038056">
    <property type="entry name" value="YjbR-like_sf"/>
</dbReference>
<dbReference type="Proteomes" id="UP000815698">
    <property type="component" value="Chromosome"/>
</dbReference>
<dbReference type="InterPro" id="IPR058532">
    <property type="entry name" value="YjbR/MT2646/Rv2570-like"/>
</dbReference>
<sequence>MDGPQLFEVAAARAAELPSTTVGAPFGPDWDVWKVRGKVFMLQTEVTGVEMVTLKAAPSDGIALREMYPDVSPGYHMNKRHWISLTPGPSLDEELVRELVTESYLLVVEKLPRSQRPIDPS</sequence>
<reference evidence="1 2" key="1">
    <citation type="journal article" date="2016" name="Int. J. Syst. Evol. Microbiol.">
        <title>Dermabacter jinjuensis sp. nov., a novel species of the genus Dermabacter isolated from a clinical specimen.</title>
        <authorList>
            <person name="Park Y.K."/>
            <person name="Lee K.M."/>
            <person name="Lee W.K."/>
            <person name="Cho M.J."/>
            <person name="Lee H.S."/>
            <person name="Cho Y.G."/>
            <person name="Lee Y.C."/>
            <person name="Lee W.K."/>
            <person name="Seong W.K."/>
            <person name="Hwang K.J."/>
        </authorList>
    </citation>
    <scope>NUCLEOTIDE SEQUENCE [LARGE SCALE GENOMIC DNA]</scope>
    <source>
        <strain evidence="1 2">32T</strain>
    </source>
</reference>
<protein>
    <submittedName>
        <fullName evidence="1">Cytoplasmic protein</fullName>
    </submittedName>
</protein>
<dbReference type="EMBL" id="CP023482">
    <property type="protein sequence ID" value="ATH97494.1"/>
    <property type="molecule type" value="Genomic_DNA"/>
</dbReference>
<dbReference type="RefSeq" id="WP_034371454.1">
    <property type="nucleotide sequence ID" value="NZ_CP023482.1"/>
</dbReference>
<gene>
    <name evidence="1" type="ORF">COP05_10795</name>
</gene>
<evidence type="ECO:0000313" key="1">
    <source>
        <dbReference type="EMBL" id="ATH97494.1"/>
    </source>
</evidence>
<dbReference type="Gene3D" id="3.90.1150.30">
    <property type="match status" value="1"/>
</dbReference>
<proteinExistence type="predicted"/>
<dbReference type="PANTHER" id="PTHR35145">
    <property type="entry name" value="CYTOPLASMIC PROTEIN-RELATED"/>
    <property type="match status" value="1"/>
</dbReference>